<protein>
    <submittedName>
        <fullName evidence="1">Putative transcription elongation factor</fullName>
    </submittedName>
</protein>
<dbReference type="EMBL" id="CP000816">
    <property type="protein sequence ID" value="ABU81243.1"/>
    <property type="molecule type" value="Genomic_DNA"/>
</dbReference>
<dbReference type="eggNOG" id="arCOG01761">
    <property type="taxonomic scope" value="Archaea"/>
</dbReference>
<dbReference type="HOGENOM" id="CLU_132460_1_0_2"/>
<evidence type="ECO:0000313" key="1">
    <source>
        <dbReference type="EMBL" id="ABU81243.1"/>
    </source>
</evidence>
<name>A8A8J1_IGNH4</name>
<evidence type="ECO:0000313" key="2">
    <source>
        <dbReference type="Proteomes" id="UP000000262"/>
    </source>
</evidence>
<dbReference type="PhylomeDB" id="A8A8J1"/>
<sequence>MTIVRIPLDVICVKTGVLCPSCQRKVDEGIVKPIEVDIMRVLLNLENEIKELRNATYEKTYQVDNTLIVVIKVDKASNELAKKIRQALVKELGRDYRIRVLLKSEEDPRQLVSQLLIPLTVKGINIMWLPDGTQKYVVNVRGPLRRLAIPKEQVEKILEEILGAPVEIRVETPRRSF</sequence>
<keyword evidence="2" id="KW-1185">Reference proteome</keyword>
<organism evidence="1 2">
    <name type="scientific">Ignicoccus hospitalis (strain KIN4/I / DSM 18386 / JCM 14125)</name>
    <dbReference type="NCBI Taxonomy" id="453591"/>
    <lineage>
        <taxon>Archaea</taxon>
        <taxon>Thermoproteota</taxon>
        <taxon>Thermoprotei</taxon>
        <taxon>Desulfurococcales</taxon>
        <taxon>Desulfurococcaceae</taxon>
        <taxon>Ignicoccus</taxon>
    </lineage>
</organism>
<keyword evidence="1" id="KW-0251">Elongation factor</keyword>
<dbReference type="Proteomes" id="UP000000262">
    <property type="component" value="Chromosome"/>
</dbReference>
<dbReference type="GO" id="GO:0003746">
    <property type="term" value="F:translation elongation factor activity"/>
    <property type="evidence" value="ECO:0007669"/>
    <property type="project" value="UniProtKB-KW"/>
</dbReference>
<gene>
    <name evidence="1" type="ordered locus">Igni_0059</name>
</gene>
<accession>A8A8J1</accession>
<keyword evidence="1" id="KW-0648">Protein biosynthesis</keyword>
<reference evidence="1 2" key="1">
    <citation type="journal article" date="2008" name="Genome Biol.">
        <title>A genomic analysis of the archaeal system Ignicoccus hospitalis-Nanoarchaeum equitans.</title>
        <authorList>
            <person name="Podar M."/>
            <person name="Anderson I."/>
            <person name="Makarova K.S."/>
            <person name="Elkins J.G."/>
            <person name="Ivanova N."/>
            <person name="Wall M.A."/>
            <person name="Lykidis A."/>
            <person name="Mavromatis K."/>
            <person name="Sun H."/>
            <person name="Hudson M.E."/>
            <person name="Chen W."/>
            <person name="Deciu C."/>
            <person name="Hutchison D."/>
            <person name="Eads J.R."/>
            <person name="Anderson A."/>
            <person name="Fernandes F."/>
            <person name="Szeto E."/>
            <person name="Lapidus A."/>
            <person name="Kyrpides N.C."/>
            <person name="Saier M.H.Jr."/>
            <person name="Richardson P.M."/>
            <person name="Rachel R."/>
            <person name="Huber H."/>
            <person name="Eisen J.A."/>
            <person name="Koonin E.V."/>
            <person name="Keller M."/>
            <person name="Stetter K.O."/>
        </authorList>
    </citation>
    <scope>NUCLEOTIDE SEQUENCE [LARGE SCALE GENOMIC DNA]</scope>
    <source>
        <strain evidence="2">KIN4/I / DSM 18386 / JCM 14125</strain>
    </source>
</reference>
<dbReference type="KEGG" id="iho:Igni_0059"/>
<dbReference type="AlphaFoldDB" id="A8A8J1"/>
<proteinExistence type="predicted"/>
<dbReference type="STRING" id="453591.Igni_0059"/>